<feature type="domain" description="Histidine kinase" evidence="14">
    <location>
        <begin position="135"/>
        <end position="348"/>
    </location>
</feature>
<dbReference type="SUPFAM" id="SSF55874">
    <property type="entry name" value="ATPase domain of HSP90 chaperone/DNA topoisomerase II/histidine kinase"/>
    <property type="match status" value="1"/>
</dbReference>
<evidence type="ECO:0000256" key="4">
    <source>
        <dbReference type="ARBA" id="ARBA00022679"/>
    </source>
</evidence>
<dbReference type="PRINTS" id="PR00344">
    <property type="entry name" value="BCTRLSENSOR"/>
</dbReference>
<comment type="function">
    <text evidence="10">Member of the two-component regulatory system NtrB/NtrC, which controls expression of the nitrogen-regulated (ntr) genes in response to nitrogen limitation. Under conditions of nitrogen limitation, NtrB autophosphorylates and transfers the phosphoryl group to NtrC. In the presence of nitrogen, acts as a phosphatase that dephosphorylates and inactivates NtrC.</text>
</comment>
<dbReference type="InterPro" id="IPR035965">
    <property type="entry name" value="PAS-like_dom_sf"/>
</dbReference>
<dbReference type="CDD" id="cd00130">
    <property type="entry name" value="PAS"/>
    <property type="match status" value="1"/>
</dbReference>
<dbReference type="Gene3D" id="3.30.450.20">
    <property type="entry name" value="PAS domain"/>
    <property type="match status" value="1"/>
</dbReference>
<keyword evidence="5" id="KW-0547">Nucleotide-binding</keyword>
<dbReference type="EMBL" id="WSSB01000016">
    <property type="protein sequence ID" value="MXR38183.1"/>
    <property type="molecule type" value="Genomic_DNA"/>
</dbReference>
<dbReference type="Proteomes" id="UP000467214">
    <property type="component" value="Unassembled WGS sequence"/>
</dbReference>
<dbReference type="InterPro" id="IPR036097">
    <property type="entry name" value="HisK_dim/P_sf"/>
</dbReference>
<evidence type="ECO:0000256" key="7">
    <source>
        <dbReference type="ARBA" id="ARBA00022840"/>
    </source>
</evidence>
<dbReference type="SMART" id="SM00388">
    <property type="entry name" value="HisKA"/>
    <property type="match status" value="1"/>
</dbReference>
<evidence type="ECO:0000256" key="1">
    <source>
        <dbReference type="ARBA" id="ARBA00000085"/>
    </source>
</evidence>
<dbReference type="GO" id="GO:0005524">
    <property type="term" value="F:ATP binding"/>
    <property type="evidence" value="ECO:0007669"/>
    <property type="project" value="UniProtKB-KW"/>
</dbReference>
<proteinExistence type="predicted"/>
<evidence type="ECO:0000256" key="6">
    <source>
        <dbReference type="ARBA" id="ARBA00022777"/>
    </source>
</evidence>
<evidence type="ECO:0000259" key="14">
    <source>
        <dbReference type="PROSITE" id="PS50109"/>
    </source>
</evidence>
<keyword evidence="3" id="KW-0597">Phosphoprotein</keyword>
<evidence type="ECO:0000256" key="10">
    <source>
        <dbReference type="ARBA" id="ARBA00037696"/>
    </source>
</evidence>
<dbReference type="Gene3D" id="1.10.287.130">
    <property type="match status" value="1"/>
</dbReference>
<name>A0A845C0E0_9NEIS</name>
<dbReference type="PANTHER" id="PTHR43065">
    <property type="entry name" value="SENSOR HISTIDINE KINASE"/>
    <property type="match status" value="1"/>
</dbReference>
<evidence type="ECO:0000256" key="11">
    <source>
        <dbReference type="ARBA" id="ARBA00039567"/>
    </source>
</evidence>
<dbReference type="InterPro" id="IPR013656">
    <property type="entry name" value="PAS_4"/>
</dbReference>
<dbReference type="NCBIfam" id="NF008293">
    <property type="entry name" value="PRK11073.1"/>
    <property type="match status" value="1"/>
</dbReference>
<dbReference type="InterPro" id="IPR003594">
    <property type="entry name" value="HATPase_dom"/>
</dbReference>
<keyword evidence="16" id="KW-1185">Reference proteome</keyword>
<dbReference type="InterPro" id="IPR003661">
    <property type="entry name" value="HisK_dim/P_dom"/>
</dbReference>
<evidence type="ECO:0000256" key="8">
    <source>
        <dbReference type="ARBA" id="ARBA00023012"/>
    </source>
</evidence>
<comment type="catalytic activity">
    <reaction evidence="1">
        <text>ATP + protein L-histidine = ADP + protein N-phospho-L-histidine.</text>
        <dbReference type="EC" id="2.7.13.3"/>
    </reaction>
</comment>
<dbReference type="InterPro" id="IPR004358">
    <property type="entry name" value="Sig_transdc_His_kin-like_C"/>
</dbReference>
<dbReference type="InterPro" id="IPR005467">
    <property type="entry name" value="His_kinase_dom"/>
</dbReference>
<dbReference type="Gene3D" id="3.30.565.10">
    <property type="entry name" value="Histidine kinase-like ATPase, C-terminal domain"/>
    <property type="match status" value="1"/>
</dbReference>
<dbReference type="PANTHER" id="PTHR43065:SF16">
    <property type="entry name" value="SENSORY HISTIDINE KINASE_PHOSPHATASE NTRB"/>
    <property type="match status" value="1"/>
</dbReference>
<dbReference type="AlphaFoldDB" id="A0A845C0E0"/>
<dbReference type="RefSeq" id="WP_160798076.1">
    <property type="nucleotide sequence ID" value="NZ_WSSB01000016.1"/>
</dbReference>
<dbReference type="EC" id="2.7.13.3" evidence="2"/>
<dbReference type="Pfam" id="PF02518">
    <property type="entry name" value="HATPase_c"/>
    <property type="match status" value="1"/>
</dbReference>
<evidence type="ECO:0000313" key="15">
    <source>
        <dbReference type="EMBL" id="MXR38183.1"/>
    </source>
</evidence>
<evidence type="ECO:0000256" key="12">
    <source>
        <dbReference type="ARBA" id="ARBA00042313"/>
    </source>
</evidence>
<gene>
    <name evidence="15" type="ORF">GQF02_14505</name>
</gene>
<accession>A0A845C0E0</accession>
<evidence type="ECO:0000313" key="16">
    <source>
        <dbReference type="Proteomes" id="UP000467214"/>
    </source>
</evidence>
<keyword evidence="7" id="KW-0067">ATP-binding</keyword>
<dbReference type="SUPFAM" id="SSF47384">
    <property type="entry name" value="Homodimeric domain of signal transducing histidine kinase"/>
    <property type="match status" value="1"/>
</dbReference>
<keyword evidence="4" id="KW-0808">Transferase</keyword>
<evidence type="ECO:0000256" key="13">
    <source>
        <dbReference type="ARBA" id="ARBA00043094"/>
    </source>
</evidence>
<dbReference type="Pfam" id="PF00512">
    <property type="entry name" value="HisKA"/>
    <property type="match status" value="1"/>
</dbReference>
<dbReference type="GO" id="GO:0000155">
    <property type="term" value="F:phosphorelay sensor kinase activity"/>
    <property type="evidence" value="ECO:0007669"/>
    <property type="project" value="InterPro"/>
</dbReference>
<dbReference type="SMART" id="SM00387">
    <property type="entry name" value="HATPase_c"/>
    <property type="match status" value="1"/>
</dbReference>
<dbReference type="CDD" id="cd00082">
    <property type="entry name" value="HisKA"/>
    <property type="match status" value="1"/>
</dbReference>
<reference evidence="15 16" key="1">
    <citation type="submission" date="2019-12" db="EMBL/GenBank/DDBJ databases">
        <title>Neisseriaceae gen. nov. sp. Genome sequencing and assembly.</title>
        <authorList>
            <person name="Liu Z."/>
            <person name="Li A."/>
        </authorList>
    </citation>
    <scope>NUCLEOTIDE SEQUENCE [LARGE SCALE GENOMIC DNA]</scope>
    <source>
        <strain evidence="15 16">B2N2-7</strain>
    </source>
</reference>
<keyword evidence="6" id="KW-0418">Kinase</keyword>
<keyword evidence="8" id="KW-0902">Two-component regulatory system</keyword>
<organism evidence="15 16">
    <name type="scientific">Craterilacuibacter sinensis</name>
    <dbReference type="NCBI Taxonomy" id="2686017"/>
    <lineage>
        <taxon>Bacteria</taxon>
        <taxon>Pseudomonadati</taxon>
        <taxon>Pseudomonadota</taxon>
        <taxon>Betaproteobacteria</taxon>
        <taxon>Neisseriales</taxon>
        <taxon>Neisseriaceae</taxon>
        <taxon>Craterilacuibacter</taxon>
    </lineage>
</organism>
<dbReference type="PROSITE" id="PS50109">
    <property type="entry name" value="HIS_KIN"/>
    <property type="match status" value="1"/>
</dbReference>
<comment type="caution">
    <text evidence="15">The sequence shown here is derived from an EMBL/GenBank/DDBJ whole genome shotgun (WGS) entry which is preliminary data.</text>
</comment>
<sequence length="356" mass="39904">MPDSNFSGLDLLETPVLIIEHDSDIVYANQACESLFAVGKRELTRHSLFDLIQDSRALRHAVQSALQCQASFIEHDLPLLLRNEQSLHVGLTVTPIDNEGRRALVELRPIDQQRKIANEERLLLQQRANRELIRNLAHEIKNPLGGIRGAAQLLEHEIADRPELLEYTGVIREEALRLQSLVDRMLAPHKRQLASEVNIHEVLERVRSIVLAEFGTGLSIRRDYDVSLPFLIADKAQLIQVVLNITRNAAQALKGTGEIILKTRISRQVTLARKRHNLALKLQIIDNGPGIPDEIQDHVFYPLVTGRAEGTGLGLTLAQTFIQQHGGTIEFDSYPGYTCFSIALPFGNECAITEKQ</sequence>
<dbReference type="Pfam" id="PF08448">
    <property type="entry name" value="PAS_4"/>
    <property type="match status" value="1"/>
</dbReference>
<dbReference type="InterPro" id="IPR000014">
    <property type="entry name" value="PAS"/>
</dbReference>
<keyword evidence="9" id="KW-0535">Nitrogen fixation</keyword>
<evidence type="ECO:0000256" key="3">
    <source>
        <dbReference type="ARBA" id="ARBA00022553"/>
    </source>
</evidence>
<protein>
    <recommendedName>
        <fullName evidence="11">Sensory histidine kinase/phosphatase NtrB</fullName>
        <ecNumber evidence="2">2.7.13.3</ecNumber>
    </recommendedName>
    <alternativeName>
        <fullName evidence="12">Nitrogen regulation protein NR(II)</fullName>
    </alternativeName>
    <alternativeName>
        <fullName evidence="13">Nitrogen regulator II</fullName>
    </alternativeName>
</protein>
<evidence type="ECO:0000256" key="2">
    <source>
        <dbReference type="ARBA" id="ARBA00012438"/>
    </source>
</evidence>
<evidence type="ECO:0000256" key="9">
    <source>
        <dbReference type="ARBA" id="ARBA00023231"/>
    </source>
</evidence>
<evidence type="ECO:0000256" key="5">
    <source>
        <dbReference type="ARBA" id="ARBA00022741"/>
    </source>
</evidence>
<dbReference type="InterPro" id="IPR036890">
    <property type="entry name" value="HATPase_C_sf"/>
</dbReference>
<dbReference type="SUPFAM" id="SSF55785">
    <property type="entry name" value="PYP-like sensor domain (PAS domain)"/>
    <property type="match status" value="1"/>
</dbReference>